<reference evidence="3" key="4">
    <citation type="journal article" date="2015" name="G3 (Bethesda)">
        <title>Genome sequences of three phytopathogenic species of the Magnaporthaceae family of fungi.</title>
        <authorList>
            <person name="Okagaki L.H."/>
            <person name="Nunes C.C."/>
            <person name="Sailsbery J."/>
            <person name="Clay B."/>
            <person name="Brown D."/>
            <person name="John T."/>
            <person name="Oh Y."/>
            <person name="Young N."/>
            <person name="Fitzgerald M."/>
            <person name="Haas B.J."/>
            <person name="Zeng Q."/>
            <person name="Young S."/>
            <person name="Adiconis X."/>
            <person name="Fan L."/>
            <person name="Levin J.Z."/>
            <person name="Mitchell T.K."/>
            <person name="Okubara P.A."/>
            <person name="Farman M.L."/>
            <person name="Kohn L.M."/>
            <person name="Birren B."/>
            <person name="Ma L.-J."/>
            <person name="Dean R.A."/>
        </authorList>
    </citation>
    <scope>NUCLEOTIDE SEQUENCE</scope>
    <source>
        <strain evidence="3">ATCC 64411 / 73-15</strain>
    </source>
</reference>
<keyword evidence="4" id="KW-1185">Reference proteome</keyword>
<dbReference type="EMBL" id="GL876967">
    <property type="protein sequence ID" value="KLU83735.1"/>
    <property type="molecule type" value="Genomic_DNA"/>
</dbReference>
<dbReference type="AlphaFoldDB" id="A0A0C4DSA8"/>
<reference evidence="2" key="3">
    <citation type="submission" date="2011-03" db="EMBL/GenBank/DDBJ databases">
        <title>Annotation of Magnaporthe poae ATCC 64411.</title>
        <authorList>
            <person name="Ma L.-J."/>
            <person name="Dead R."/>
            <person name="Young S.K."/>
            <person name="Zeng Q."/>
            <person name="Gargeya S."/>
            <person name="Fitzgerald M."/>
            <person name="Haas B."/>
            <person name="Abouelleil A."/>
            <person name="Alvarado L."/>
            <person name="Arachchi H.M."/>
            <person name="Berlin A."/>
            <person name="Brown A."/>
            <person name="Chapman S.B."/>
            <person name="Chen Z."/>
            <person name="Dunbar C."/>
            <person name="Freedman E."/>
            <person name="Gearin G."/>
            <person name="Gellesch M."/>
            <person name="Goldberg J."/>
            <person name="Griggs A."/>
            <person name="Gujja S."/>
            <person name="Heiman D."/>
            <person name="Howarth C."/>
            <person name="Larson L."/>
            <person name="Lui A."/>
            <person name="MacDonald P.J.P."/>
            <person name="Mehta T."/>
            <person name="Montmayeur A."/>
            <person name="Murphy C."/>
            <person name="Neiman D."/>
            <person name="Pearson M."/>
            <person name="Priest M."/>
            <person name="Roberts A."/>
            <person name="Saif S."/>
            <person name="Shea T."/>
            <person name="Shenoy N."/>
            <person name="Sisk P."/>
            <person name="Stolte C."/>
            <person name="Sykes S."/>
            <person name="Yandava C."/>
            <person name="Wortman J."/>
            <person name="Nusbaum C."/>
            <person name="Birren B."/>
        </authorList>
    </citation>
    <scope>NUCLEOTIDE SEQUENCE</scope>
    <source>
        <strain evidence="2">ATCC 64411</strain>
    </source>
</reference>
<name>A0A0C4DSA8_MAGP6</name>
<reference evidence="4" key="2">
    <citation type="submission" date="2010-05" db="EMBL/GenBank/DDBJ databases">
        <title>The genome sequence of Magnaporthe poae strain ATCC 64411.</title>
        <authorList>
            <person name="Ma L.-J."/>
            <person name="Dead R."/>
            <person name="Young S."/>
            <person name="Zeng Q."/>
            <person name="Koehrsen M."/>
            <person name="Alvarado L."/>
            <person name="Berlin A."/>
            <person name="Chapman S.B."/>
            <person name="Chen Z."/>
            <person name="Freedman E."/>
            <person name="Gellesch M."/>
            <person name="Goldberg J."/>
            <person name="Griggs A."/>
            <person name="Gujja S."/>
            <person name="Heilman E.R."/>
            <person name="Heiman D."/>
            <person name="Hepburn T."/>
            <person name="Howarth C."/>
            <person name="Jen D."/>
            <person name="Larson L."/>
            <person name="Mehta T."/>
            <person name="Neiman D."/>
            <person name="Pearson M."/>
            <person name="Roberts A."/>
            <person name="Saif S."/>
            <person name="Shea T."/>
            <person name="Shenoy N."/>
            <person name="Sisk P."/>
            <person name="Stolte C."/>
            <person name="Sykes S."/>
            <person name="Walk T."/>
            <person name="White J."/>
            <person name="Yandava C."/>
            <person name="Haas B."/>
            <person name="Nusbaum C."/>
            <person name="Birren B."/>
        </authorList>
    </citation>
    <scope>NUCLEOTIDE SEQUENCE [LARGE SCALE GENOMIC DNA]</scope>
    <source>
        <strain evidence="4">ATCC 64411 / 73-15</strain>
    </source>
</reference>
<protein>
    <submittedName>
        <fullName evidence="2 3">Uncharacterized protein</fullName>
    </submittedName>
</protein>
<dbReference type="EnsemblFungi" id="MAPG_02786T0">
    <property type="protein sequence ID" value="MAPG_02786T0"/>
    <property type="gene ID" value="MAPG_02786"/>
</dbReference>
<feature type="region of interest" description="Disordered" evidence="1">
    <location>
        <begin position="57"/>
        <end position="101"/>
    </location>
</feature>
<organism evidence="3 4">
    <name type="scientific">Magnaporthiopsis poae (strain ATCC 64411 / 73-15)</name>
    <name type="common">Kentucky bluegrass fungus</name>
    <name type="synonym">Magnaporthe poae</name>
    <dbReference type="NCBI Taxonomy" id="644358"/>
    <lineage>
        <taxon>Eukaryota</taxon>
        <taxon>Fungi</taxon>
        <taxon>Dikarya</taxon>
        <taxon>Ascomycota</taxon>
        <taxon>Pezizomycotina</taxon>
        <taxon>Sordariomycetes</taxon>
        <taxon>Sordariomycetidae</taxon>
        <taxon>Magnaporthales</taxon>
        <taxon>Magnaporthaceae</taxon>
        <taxon>Magnaporthiopsis</taxon>
    </lineage>
</organism>
<dbReference type="EMBL" id="ADBL01000675">
    <property type="status" value="NOT_ANNOTATED_CDS"/>
    <property type="molecule type" value="Genomic_DNA"/>
</dbReference>
<sequence>MQAILGTYTYTRRDLTASCFLAGLNTEIKTGAAADPRATLRRQPAVDRERANQAQLRKRLEHTEVGSRDRSRWSQTKRPGESLEVARQGSMMEPLGCLGRA</sequence>
<evidence type="ECO:0000313" key="3">
    <source>
        <dbReference type="EnsemblFungi" id="MAPG_02786T0"/>
    </source>
</evidence>
<dbReference type="VEuPathDB" id="FungiDB:MAPG_02786"/>
<gene>
    <name evidence="2" type="ORF">MAPG_02786</name>
</gene>
<reference evidence="2" key="1">
    <citation type="submission" date="2010-05" db="EMBL/GenBank/DDBJ databases">
        <title>The Genome Sequence of Magnaporthe poae strain ATCC 64411.</title>
        <authorList>
            <consortium name="The Broad Institute Genome Sequencing Platform"/>
            <consortium name="Broad Institute Genome Sequencing Center for Infectious Disease"/>
            <person name="Ma L.-J."/>
            <person name="Dead R."/>
            <person name="Young S."/>
            <person name="Zeng Q."/>
            <person name="Koehrsen M."/>
            <person name="Alvarado L."/>
            <person name="Berlin A."/>
            <person name="Chapman S.B."/>
            <person name="Chen Z."/>
            <person name="Freedman E."/>
            <person name="Gellesch M."/>
            <person name="Goldberg J."/>
            <person name="Griggs A."/>
            <person name="Gujja S."/>
            <person name="Heilman E.R."/>
            <person name="Heiman D."/>
            <person name="Hepburn T."/>
            <person name="Howarth C."/>
            <person name="Jen D."/>
            <person name="Larson L."/>
            <person name="Mehta T."/>
            <person name="Neiman D."/>
            <person name="Pearson M."/>
            <person name="Roberts A."/>
            <person name="Saif S."/>
            <person name="Shea T."/>
            <person name="Shenoy N."/>
            <person name="Sisk P."/>
            <person name="Stolte C."/>
            <person name="Sykes S."/>
            <person name="Walk T."/>
            <person name="White J."/>
            <person name="Yandava C."/>
            <person name="Haas B."/>
            <person name="Nusbaum C."/>
            <person name="Birren B."/>
        </authorList>
    </citation>
    <scope>NUCLEOTIDE SEQUENCE</scope>
    <source>
        <strain evidence="2">ATCC 64411</strain>
    </source>
</reference>
<dbReference type="Proteomes" id="UP000011715">
    <property type="component" value="Unassembled WGS sequence"/>
</dbReference>
<feature type="compositionally biased region" description="Basic and acidic residues" evidence="1">
    <location>
        <begin position="61"/>
        <end position="72"/>
    </location>
</feature>
<evidence type="ECO:0000256" key="1">
    <source>
        <dbReference type="SAM" id="MobiDB-lite"/>
    </source>
</evidence>
<reference evidence="3" key="5">
    <citation type="submission" date="2015-06" db="UniProtKB">
        <authorList>
            <consortium name="EnsemblFungi"/>
        </authorList>
    </citation>
    <scope>IDENTIFICATION</scope>
    <source>
        <strain evidence="3">ATCC 64411</strain>
    </source>
</reference>
<accession>A0A0C4DSA8</accession>
<proteinExistence type="predicted"/>
<evidence type="ECO:0000313" key="2">
    <source>
        <dbReference type="EMBL" id="KLU83735.1"/>
    </source>
</evidence>
<evidence type="ECO:0000313" key="4">
    <source>
        <dbReference type="Proteomes" id="UP000011715"/>
    </source>
</evidence>